<dbReference type="SUPFAM" id="SSF51120">
    <property type="entry name" value="beta-Roll"/>
    <property type="match status" value="1"/>
</dbReference>
<dbReference type="Pfam" id="PF00353">
    <property type="entry name" value="HemolysinCabind"/>
    <property type="match status" value="2"/>
</dbReference>
<reference evidence="4 5" key="1">
    <citation type="submission" date="2020-01" db="EMBL/GenBank/DDBJ databases">
        <title>Sphingomonas sp. strain CSW-10.</title>
        <authorList>
            <person name="Chen W.-M."/>
        </authorList>
    </citation>
    <scope>NUCLEOTIDE SEQUENCE [LARGE SCALE GENOMIC DNA]</scope>
    <source>
        <strain evidence="4 5">CSW-10</strain>
    </source>
</reference>
<evidence type="ECO:0000313" key="5">
    <source>
        <dbReference type="Proteomes" id="UP000503018"/>
    </source>
</evidence>
<feature type="region of interest" description="Disordered" evidence="3">
    <location>
        <begin position="78"/>
        <end position="138"/>
    </location>
</feature>
<dbReference type="InterPro" id="IPR011049">
    <property type="entry name" value="Serralysin-like_metalloprot_C"/>
</dbReference>
<evidence type="ECO:0000256" key="2">
    <source>
        <dbReference type="ARBA" id="ARBA00022525"/>
    </source>
</evidence>
<sequence length="313" mass="31958">MIIDGPTAPVVETPVQIVDTPIVEGPTPVVDTPAAPVEETTAPVVDTPAAPVEETPAPVVDAPAAPVEQAPAAPVVEAPTAPVTPVVDPTPSRELTGSSRKDVLVGDAGDDELFGKGGNDHLSGGSGDDLLEGGKGSDMLFGGEGNDMLFGGKGMDYLDGGAGADILVGGKGSDTFVFGDDDLVLDFKSGEDLIDLSGMGVTASAFAEAVSINRQGATLEVSIGDQSMSFHGARRIDMDDFIFAEETDSSSLISEALAIVSNQATSLPAEQVEQAPSVASEPAPVADQFMMDAPIDAPLEMIRPVDPDLFPTM</sequence>
<proteinExistence type="predicted"/>
<dbReference type="PRINTS" id="PR00313">
    <property type="entry name" value="CABNDNGRPT"/>
</dbReference>
<dbReference type="Proteomes" id="UP000503018">
    <property type="component" value="Chromosome"/>
</dbReference>
<accession>A0A6M4AYG5</accession>
<dbReference type="KEGG" id="slan:GV829_14230"/>
<protein>
    <recommendedName>
        <fullName evidence="6">Calcium-binding protein</fullName>
    </recommendedName>
</protein>
<comment type="subcellular location">
    <subcellularLocation>
        <location evidence="1">Secreted</location>
    </subcellularLocation>
</comment>
<keyword evidence="2" id="KW-0964">Secreted</keyword>
<feature type="compositionally biased region" description="Low complexity" evidence="3">
    <location>
        <begin position="78"/>
        <end position="90"/>
    </location>
</feature>
<dbReference type="InterPro" id="IPR018511">
    <property type="entry name" value="Hemolysin-typ_Ca-bd_CS"/>
</dbReference>
<dbReference type="EMBL" id="CP053015">
    <property type="protein sequence ID" value="QJQ33816.1"/>
    <property type="molecule type" value="Genomic_DNA"/>
</dbReference>
<feature type="region of interest" description="Disordered" evidence="3">
    <location>
        <begin position="23"/>
        <end position="49"/>
    </location>
</feature>
<dbReference type="AlphaFoldDB" id="A0A6M4AYG5"/>
<feature type="compositionally biased region" description="Low complexity" evidence="3">
    <location>
        <begin position="26"/>
        <end position="37"/>
    </location>
</feature>
<dbReference type="InterPro" id="IPR050557">
    <property type="entry name" value="RTX_toxin/Mannuronan_C5-epim"/>
</dbReference>
<evidence type="ECO:0000256" key="3">
    <source>
        <dbReference type="SAM" id="MobiDB-lite"/>
    </source>
</evidence>
<name>A0A6M4AYG5_9SPHN</name>
<dbReference type="PANTHER" id="PTHR38340:SF1">
    <property type="entry name" value="S-LAYER PROTEIN"/>
    <property type="match status" value="1"/>
</dbReference>
<gene>
    <name evidence="4" type="ORF">GV829_14230</name>
</gene>
<dbReference type="InterPro" id="IPR001343">
    <property type="entry name" value="Hemolysn_Ca-bd"/>
</dbReference>
<organism evidence="4 5">
    <name type="scientific">Sphingomonas lacunae</name>
    <dbReference type="NCBI Taxonomy" id="2698828"/>
    <lineage>
        <taxon>Bacteria</taxon>
        <taxon>Pseudomonadati</taxon>
        <taxon>Pseudomonadota</taxon>
        <taxon>Alphaproteobacteria</taxon>
        <taxon>Sphingomonadales</taxon>
        <taxon>Sphingomonadaceae</taxon>
        <taxon>Sphingomonas</taxon>
    </lineage>
</organism>
<dbReference type="PROSITE" id="PS00330">
    <property type="entry name" value="HEMOLYSIN_CALCIUM"/>
    <property type="match status" value="3"/>
</dbReference>
<dbReference type="GO" id="GO:0005615">
    <property type="term" value="C:extracellular space"/>
    <property type="evidence" value="ECO:0007669"/>
    <property type="project" value="InterPro"/>
</dbReference>
<evidence type="ECO:0008006" key="6">
    <source>
        <dbReference type="Google" id="ProtNLM"/>
    </source>
</evidence>
<evidence type="ECO:0000313" key="4">
    <source>
        <dbReference type="EMBL" id="QJQ33816.1"/>
    </source>
</evidence>
<dbReference type="PANTHER" id="PTHR38340">
    <property type="entry name" value="S-LAYER PROTEIN"/>
    <property type="match status" value="1"/>
</dbReference>
<dbReference type="Gene3D" id="2.150.10.10">
    <property type="entry name" value="Serralysin-like metalloprotease, C-terminal"/>
    <property type="match status" value="2"/>
</dbReference>
<keyword evidence="5" id="KW-1185">Reference proteome</keyword>
<evidence type="ECO:0000256" key="1">
    <source>
        <dbReference type="ARBA" id="ARBA00004613"/>
    </source>
</evidence>
<dbReference type="GO" id="GO:0005509">
    <property type="term" value="F:calcium ion binding"/>
    <property type="evidence" value="ECO:0007669"/>
    <property type="project" value="InterPro"/>
</dbReference>